<evidence type="ECO:0000313" key="1">
    <source>
        <dbReference type="EMBL" id="MBD8017556.1"/>
    </source>
</evidence>
<accession>A0ABR8WLJ3</accession>
<gene>
    <name evidence="1" type="ORF">H9628_03645</name>
</gene>
<sequence>MKFRPVTGLLYIYFALIMSGCRSDSTDNPRAYVEGQMVSATVDFNKFRLKIISNNIVTAQTALQAGGSFTLSGPISNDGFSLTSTEKIKSFKAEKSGLTISADSMQINVPQGITYLKFNEIVLTK</sequence>
<reference evidence="1 2" key="1">
    <citation type="submission" date="2020-08" db="EMBL/GenBank/DDBJ databases">
        <title>A Genomic Blueprint of the Chicken Gut Microbiome.</title>
        <authorList>
            <person name="Gilroy R."/>
            <person name="Ravi A."/>
            <person name="Getino M."/>
            <person name="Pursley I."/>
            <person name="Horton D.L."/>
            <person name="Alikhan N.-F."/>
            <person name="Baker D."/>
            <person name="Gharbi K."/>
            <person name="Hall N."/>
            <person name="Watson M."/>
            <person name="Adriaenssens E.M."/>
            <person name="Foster-Nyarko E."/>
            <person name="Jarju S."/>
            <person name="Secka A."/>
            <person name="Antonio M."/>
            <person name="Oren A."/>
            <person name="Chaudhuri R."/>
            <person name="La Ragione R.M."/>
            <person name="Hildebrand F."/>
            <person name="Pallen M.J."/>
        </authorList>
    </citation>
    <scope>NUCLEOTIDE SEQUENCE [LARGE SCALE GENOMIC DNA]</scope>
    <source>
        <strain evidence="1 2">Sa1CVA4</strain>
    </source>
</reference>
<evidence type="ECO:0000313" key="2">
    <source>
        <dbReference type="Proteomes" id="UP000626242"/>
    </source>
</evidence>
<dbReference type="PROSITE" id="PS51257">
    <property type="entry name" value="PROKAR_LIPOPROTEIN"/>
    <property type="match status" value="1"/>
</dbReference>
<proteinExistence type="predicted"/>
<organism evidence="1 2">
    <name type="scientific">Kaistella pullorum</name>
    <dbReference type="NCBI Taxonomy" id="2763074"/>
    <lineage>
        <taxon>Bacteria</taxon>
        <taxon>Pseudomonadati</taxon>
        <taxon>Bacteroidota</taxon>
        <taxon>Flavobacteriia</taxon>
        <taxon>Flavobacteriales</taxon>
        <taxon>Weeksellaceae</taxon>
        <taxon>Chryseobacterium group</taxon>
        <taxon>Kaistella</taxon>
    </lineage>
</organism>
<comment type="caution">
    <text evidence="1">The sequence shown here is derived from an EMBL/GenBank/DDBJ whole genome shotgun (WGS) entry which is preliminary data.</text>
</comment>
<keyword evidence="2" id="KW-1185">Reference proteome</keyword>
<protein>
    <submittedName>
        <fullName evidence="1">Uncharacterized protein</fullName>
    </submittedName>
</protein>
<dbReference type="RefSeq" id="WP_251832757.1">
    <property type="nucleotide sequence ID" value="NZ_JACSPS010000001.1"/>
</dbReference>
<name>A0ABR8WLJ3_9FLAO</name>
<dbReference type="EMBL" id="JACSPS010000001">
    <property type="protein sequence ID" value="MBD8017556.1"/>
    <property type="molecule type" value="Genomic_DNA"/>
</dbReference>
<dbReference type="Proteomes" id="UP000626242">
    <property type="component" value="Unassembled WGS sequence"/>
</dbReference>